<feature type="region of interest" description="Disordered" evidence="1">
    <location>
        <begin position="1"/>
        <end position="25"/>
    </location>
</feature>
<gene>
    <name evidence="3" type="ORF">SAMN04487948_109147</name>
</gene>
<dbReference type="Proteomes" id="UP000199126">
    <property type="component" value="Unassembled WGS sequence"/>
</dbReference>
<evidence type="ECO:0000313" key="3">
    <source>
        <dbReference type="EMBL" id="SEO98396.1"/>
    </source>
</evidence>
<organism evidence="3 4">
    <name type="scientific">Halogranum amylolyticum</name>
    <dbReference type="NCBI Taxonomy" id="660520"/>
    <lineage>
        <taxon>Archaea</taxon>
        <taxon>Methanobacteriati</taxon>
        <taxon>Methanobacteriota</taxon>
        <taxon>Stenosarchaea group</taxon>
        <taxon>Halobacteria</taxon>
        <taxon>Halobacteriales</taxon>
        <taxon>Haloferacaceae</taxon>
    </lineage>
</organism>
<reference evidence="4" key="1">
    <citation type="submission" date="2016-10" db="EMBL/GenBank/DDBJ databases">
        <authorList>
            <person name="Varghese N."/>
            <person name="Submissions S."/>
        </authorList>
    </citation>
    <scope>NUCLEOTIDE SEQUENCE [LARGE SCALE GENOMIC DNA]</scope>
    <source>
        <strain evidence="4">CGMCC 1.10121</strain>
    </source>
</reference>
<feature type="region of interest" description="Disordered" evidence="1">
    <location>
        <begin position="129"/>
        <end position="189"/>
    </location>
</feature>
<feature type="compositionally biased region" description="Polar residues" evidence="1">
    <location>
        <begin position="1"/>
        <end position="22"/>
    </location>
</feature>
<evidence type="ECO:0000256" key="1">
    <source>
        <dbReference type="SAM" id="MobiDB-lite"/>
    </source>
</evidence>
<dbReference type="EMBL" id="FODV01000009">
    <property type="protein sequence ID" value="SEO98396.1"/>
    <property type="molecule type" value="Genomic_DNA"/>
</dbReference>
<name>A0A1H8U5R2_9EURY</name>
<proteinExistence type="predicted"/>
<feature type="domain" description="DUF7344" evidence="2">
    <location>
        <begin position="32"/>
        <end position="111"/>
    </location>
</feature>
<dbReference type="AlphaFoldDB" id="A0A1H8U5R2"/>
<sequence length="189" mass="20819">MGSANLENQKGSVGTGPSTNDSLTDESKDTVFMILRSSRRRLLLHYLEQSDGTLSRGELARHVAAAEEGIEMEEVTTTDRKRVYVSLHQTHLPTMDDVGIIDYDEDRGTVELHEENARKYYQYLHFDPNVASSDADEGDDGDGSEAKSVDGDRPEDGSHAAAEGVEAERTADRAQNGMVDSLVNLFRTN</sequence>
<protein>
    <recommendedName>
        <fullName evidence="2">DUF7344 domain-containing protein</fullName>
    </recommendedName>
</protein>
<keyword evidence="4" id="KW-1185">Reference proteome</keyword>
<evidence type="ECO:0000313" key="4">
    <source>
        <dbReference type="Proteomes" id="UP000199126"/>
    </source>
</evidence>
<feature type="compositionally biased region" description="Basic and acidic residues" evidence="1">
    <location>
        <begin position="144"/>
        <end position="158"/>
    </location>
</feature>
<feature type="compositionally biased region" description="Acidic residues" evidence="1">
    <location>
        <begin position="134"/>
        <end position="143"/>
    </location>
</feature>
<accession>A0A1H8U5R2</accession>
<evidence type="ECO:0000259" key="2">
    <source>
        <dbReference type="Pfam" id="PF24035"/>
    </source>
</evidence>
<dbReference type="InterPro" id="IPR055768">
    <property type="entry name" value="DUF7344"/>
</dbReference>
<dbReference type="Pfam" id="PF24035">
    <property type="entry name" value="DUF7344"/>
    <property type="match status" value="1"/>
</dbReference>